<feature type="transmembrane region" description="Helical" evidence="6">
    <location>
        <begin position="72"/>
        <end position="92"/>
    </location>
</feature>
<evidence type="ECO:0000313" key="8">
    <source>
        <dbReference type="Proteomes" id="UP000807469"/>
    </source>
</evidence>
<dbReference type="EMBL" id="MU155166">
    <property type="protein sequence ID" value="KAF9482414.1"/>
    <property type="molecule type" value="Genomic_DNA"/>
</dbReference>
<feature type="transmembrane region" description="Helical" evidence="6">
    <location>
        <begin position="238"/>
        <end position="259"/>
    </location>
</feature>
<comment type="subcellular location">
    <subcellularLocation>
        <location evidence="1">Membrane</location>
        <topology evidence="1">Multi-pass membrane protein</topology>
    </subcellularLocation>
</comment>
<dbReference type="PANTHER" id="PTHR30618">
    <property type="entry name" value="NCS1 FAMILY PURINE/PYRIMIDINE TRANSPORTER"/>
    <property type="match status" value="1"/>
</dbReference>
<feature type="transmembrane region" description="Helical" evidence="6">
    <location>
        <begin position="198"/>
        <end position="218"/>
    </location>
</feature>
<dbReference type="Pfam" id="PF02133">
    <property type="entry name" value="Transp_cyt_pur"/>
    <property type="match status" value="1"/>
</dbReference>
<sequence>MAMKFIQRWKQKIIIQSAANSANEDLLPTPPEQRTWTWWTYSSLWAGQSFDATWWNVGSSLIGVGLTVPQTVAPVVIACLLLGVAAVLNASFGAHYHVGFPAMIRPTFGVVGSKCFVCLRGLVGIVWYAVQVYYCGQLMGIMFLCVFGSSYRDWDPPVPSSAGTDAKTILVYFLSWTIAFPLTLIHPSKLRAVFTTRALFGGGAFFAMFVWCTTLGQRDPKGFKGFSILQSNPISGSSLGWAVMSGINSILGTTAPMITNQSDVSRYARTPREAGWPQGFTIFTTKIIMAFLSIVATASLQSRYGGIPLWNIWDQLHLLLDENWDAKTRFGCFVIALGVAYSVMVTNAYCNAIPFGADISAIFPRYFDIVRGQIFIAFISLPILPWQILTNAQAFLTFLGSYTFLMGALLGCQWGDFITRKGNYHVPSMYDYGKECIYMYTKGYNWRGFTAWLVSFCIIFPGLIAAYVPDKMSVAPNRIYSMGWIIGVFLSMFFYIVANKLFPVPLVPESHADAHEITKWLGMSPIHGFFPGDSIDGVDTASSDGSSVTEDDKAKEIITVHAISV</sequence>
<comment type="similarity">
    <text evidence="2">Belongs to the purine-cytosine permease (2.A.39) family.</text>
</comment>
<evidence type="ECO:0000256" key="3">
    <source>
        <dbReference type="ARBA" id="ARBA00022692"/>
    </source>
</evidence>
<dbReference type="AlphaFoldDB" id="A0A9P5Z9F6"/>
<accession>A0A9P5Z9F6</accession>
<comment type="caution">
    <text evidence="7">The sequence shown here is derived from an EMBL/GenBank/DDBJ whole genome shotgun (WGS) entry which is preliminary data.</text>
</comment>
<dbReference type="OrthoDB" id="2018619at2759"/>
<dbReference type="PANTHER" id="PTHR30618:SF0">
    <property type="entry name" value="PURINE-URACIL PERMEASE NCS1"/>
    <property type="match status" value="1"/>
</dbReference>
<evidence type="ECO:0000256" key="1">
    <source>
        <dbReference type="ARBA" id="ARBA00004141"/>
    </source>
</evidence>
<evidence type="ECO:0000313" key="7">
    <source>
        <dbReference type="EMBL" id="KAF9482414.1"/>
    </source>
</evidence>
<evidence type="ECO:0000256" key="2">
    <source>
        <dbReference type="ARBA" id="ARBA00008974"/>
    </source>
</evidence>
<feature type="transmembrane region" description="Helical" evidence="6">
    <location>
        <begin position="449"/>
        <end position="467"/>
    </location>
</feature>
<protein>
    <submittedName>
        <fullName evidence="7">NCS1 family nucleobase:cation symporter-1</fullName>
    </submittedName>
</protein>
<organism evidence="7 8">
    <name type="scientific">Pholiota conissans</name>
    <dbReference type="NCBI Taxonomy" id="109636"/>
    <lineage>
        <taxon>Eukaryota</taxon>
        <taxon>Fungi</taxon>
        <taxon>Dikarya</taxon>
        <taxon>Basidiomycota</taxon>
        <taxon>Agaricomycotina</taxon>
        <taxon>Agaricomycetes</taxon>
        <taxon>Agaricomycetidae</taxon>
        <taxon>Agaricales</taxon>
        <taxon>Agaricineae</taxon>
        <taxon>Strophariaceae</taxon>
        <taxon>Pholiota</taxon>
    </lineage>
</organism>
<feature type="transmembrane region" description="Helical" evidence="6">
    <location>
        <begin position="479"/>
        <end position="498"/>
    </location>
</feature>
<feature type="transmembrane region" description="Helical" evidence="6">
    <location>
        <begin position="126"/>
        <end position="149"/>
    </location>
</feature>
<dbReference type="Proteomes" id="UP000807469">
    <property type="component" value="Unassembled WGS sequence"/>
</dbReference>
<feature type="transmembrane region" description="Helical" evidence="6">
    <location>
        <begin position="169"/>
        <end position="186"/>
    </location>
</feature>
<feature type="transmembrane region" description="Helical" evidence="6">
    <location>
        <begin position="280"/>
        <end position="300"/>
    </location>
</feature>
<name>A0A9P5Z9F6_9AGAR</name>
<evidence type="ECO:0000256" key="4">
    <source>
        <dbReference type="ARBA" id="ARBA00022989"/>
    </source>
</evidence>
<dbReference type="GO" id="GO:0005886">
    <property type="term" value="C:plasma membrane"/>
    <property type="evidence" value="ECO:0007669"/>
    <property type="project" value="TreeGrafter"/>
</dbReference>
<feature type="transmembrane region" description="Helical" evidence="6">
    <location>
        <begin position="328"/>
        <end position="349"/>
    </location>
</feature>
<feature type="transmembrane region" description="Helical" evidence="6">
    <location>
        <begin position="394"/>
        <end position="412"/>
    </location>
</feature>
<evidence type="ECO:0000256" key="5">
    <source>
        <dbReference type="ARBA" id="ARBA00023136"/>
    </source>
</evidence>
<dbReference type="GO" id="GO:0015205">
    <property type="term" value="F:nucleobase transmembrane transporter activity"/>
    <property type="evidence" value="ECO:0007669"/>
    <property type="project" value="TreeGrafter"/>
</dbReference>
<dbReference type="Gene3D" id="1.10.4160.10">
    <property type="entry name" value="Hydantoin permease"/>
    <property type="match status" value="1"/>
</dbReference>
<evidence type="ECO:0000256" key="6">
    <source>
        <dbReference type="SAM" id="Phobius"/>
    </source>
</evidence>
<keyword evidence="8" id="KW-1185">Reference proteome</keyword>
<gene>
    <name evidence="7" type="ORF">BDN70DRAFT_875167</name>
</gene>
<dbReference type="InterPro" id="IPR001248">
    <property type="entry name" value="Pur-cyt_permease"/>
</dbReference>
<keyword evidence="5 6" id="KW-0472">Membrane</keyword>
<proteinExistence type="inferred from homology"/>
<keyword evidence="4 6" id="KW-1133">Transmembrane helix</keyword>
<reference evidence="7" key="1">
    <citation type="submission" date="2020-11" db="EMBL/GenBank/DDBJ databases">
        <authorList>
            <consortium name="DOE Joint Genome Institute"/>
            <person name="Ahrendt S."/>
            <person name="Riley R."/>
            <person name="Andreopoulos W."/>
            <person name="Labutti K."/>
            <person name="Pangilinan J."/>
            <person name="Ruiz-Duenas F.J."/>
            <person name="Barrasa J.M."/>
            <person name="Sanchez-Garcia M."/>
            <person name="Camarero S."/>
            <person name="Miyauchi S."/>
            <person name="Serrano A."/>
            <person name="Linde D."/>
            <person name="Babiker R."/>
            <person name="Drula E."/>
            <person name="Ayuso-Fernandez I."/>
            <person name="Pacheco R."/>
            <person name="Padilla G."/>
            <person name="Ferreira P."/>
            <person name="Barriuso J."/>
            <person name="Kellner H."/>
            <person name="Castanera R."/>
            <person name="Alfaro M."/>
            <person name="Ramirez L."/>
            <person name="Pisabarro A.G."/>
            <person name="Kuo A."/>
            <person name="Tritt A."/>
            <person name="Lipzen A."/>
            <person name="He G."/>
            <person name="Yan M."/>
            <person name="Ng V."/>
            <person name="Cullen D."/>
            <person name="Martin F."/>
            <person name="Rosso M.-N."/>
            <person name="Henrissat B."/>
            <person name="Hibbett D."/>
            <person name="Martinez A.T."/>
            <person name="Grigoriev I.V."/>
        </authorList>
    </citation>
    <scope>NUCLEOTIDE SEQUENCE</scope>
    <source>
        <strain evidence="7">CIRM-BRFM 674</strain>
    </source>
</reference>
<dbReference type="InterPro" id="IPR045225">
    <property type="entry name" value="Uracil/uridine/allantoin_perm"/>
</dbReference>
<feature type="transmembrane region" description="Helical" evidence="6">
    <location>
        <begin position="369"/>
        <end position="388"/>
    </location>
</feature>
<keyword evidence="3 6" id="KW-0812">Transmembrane</keyword>